<keyword evidence="1" id="KW-1133">Transmembrane helix</keyword>
<dbReference type="InterPro" id="IPR008780">
    <property type="entry name" value="Plasmodium_Vir"/>
</dbReference>
<keyword evidence="1" id="KW-0812">Transmembrane</keyword>
<feature type="transmembrane region" description="Helical" evidence="1">
    <location>
        <begin position="281"/>
        <end position="299"/>
    </location>
</feature>
<proteinExistence type="predicted"/>
<evidence type="ECO:0008006" key="4">
    <source>
        <dbReference type="Google" id="ProtNLM"/>
    </source>
</evidence>
<protein>
    <recommendedName>
        <fullName evidence="4">PIR Superfamily Protein</fullName>
    </recommendedName>
</protein>
<dbReference type="OrthoDB" id="387979at2759"/>
<gene>
    <name evidence="2" type="ORF">PVMG_05412</name>
</gene>
<evidence type="ECO:0000313" key="3">
    <source>
        <dbReference type="Proteomes" id="UP000053776"/>
    </source>
</evidence>
<name>A0A0J9TFW4_PLAVI</name>
<dbReference type="Pfam" id="PF05795">
    <property type="entry name" value="Plasmodium_Vir"/>
    <property type="match status" value="1"/>
</dbReference>
<dbReference type="EMBL" id="KQ235023">
    <property type="protein sequence ID" value="KMZ94360.1"/>
    <property type="molecule type" value="Genomic_DNA"/>
</dbReference>
<dbReference type="AlphaFoldDB" id="A0A0J9TFW4"/>
<sequence length="302" mass="35762">MKETNLISDLPSYEFYSKFNNNKSDTVYSIECSNISTDSSEQQELSTICTNLGKNIYYLENEVAQDESLFDKHCYDLNYWLHDQVTRALVKDKDKNNIYSVFEKIQNKWGNIDRQGKPDNKKKTCMPESKLFRTGTFKHFKQLLDYFENYQKIEQEISKSSEQHHKYCSYILQIVSLYFTLKELCSKINIDICNKYVENYNNYNPSKLLAKLSCEEGKTYEVQFDEKFVKEMIYTYQPDFGKIFQNLDLVQKGFDGSGIKALFNKIPYLSDIYNYDIIHKYVVPALYGLGSLLFFFFLYRVK</sequence>
<organism evidence="2 3">
    <name type="scientific">Plasmodium vivax Mauritania I</name>
    <dbReference type="NCBI Taxonomy" id="1035515"/>
    <lineage>
        <taxon>Eukaryota</taxon>
        <taxon>Sar</taxon>
        <taxon>Alveolata</taxon>
        <taxon>Apicomplexa</taxon>
        <taxon>Aconoidasida</taxon>
        <taxon>Haemosporida</taxon>
        <taxon>Plasmodiidae</taxon>
        <taxon>Plasmodium</taxon>
        <taxon>Plasmodium (Plasmodium)</taxon>
    </lineage>
</organism>
<accession>A0A0J9TFW4</accession>
<dbReference type="Proteomes" id="UP000053776">
    <property type="component" value="Unassembled WGS sequence"/>
</dbReference>
<keyword evidence="1" id="KW-0472">Membrane</keyword>
<reference evidence="2 3" key="1">
    <citation type="submission" date="2011-08" db="EMBL/GenBank/DDBJ databases">
        <title>The Genome Sequence of Plasmodium vivax Mauritania I.</title>
        <authorList>
            <consortium name="The Broad Institute Genome Sequencing Platform"/>
            <consortium name="The Broad Institute Genome Sequencing Center for Infectious Disease"/>
            <person name="Neafsey D."/>
            <person name="Carlton J."/>
            <person name="Barnwell J."/>
            <person name="Collins W."/>
            <person name="Escalante A."/>
            <person name="Mullikin J."/>
            <person name="Saul A."/>
            <person name="Guigo R."/>
            <person name="Camara F."/>
            <person name="Young S.K."/>
            <person name="Zeng Q."/>
            <person name="Gargeya S."/>
            <person name="Fitzgerald M."/>
            <person name="Haas B."/>
            <person name="Abouelleil A."/>
            <person name="Alvarado L."/>
            <person name="Arachchi H.M."/>
            <person name="Berlin A."/>
            <person name="Brown A."/>
            <person name="Chapman S.B."/>
            <person name="Chen Z."/>
            <person name="Dunbar C."/>
            <person name="Freedman E."/>
            <person name="Gearin G."/>
            <person name="Gellesch M."/>
            <person name="Goldberg J."/>
            <person name="Griggs A."/>
            <person name="Gujja S."/>
            <person name="Heiman D."/>
            <person name="Howarth C."/>
            <person name="Larson L."/>
            <person name="Lui A."/>
            <person name="MacDonald P.J.P."/>
            <person name="Montmayeur A."/>
            <person name="Murphy C."/>
            <person name="Neiman D."/>
            <person name="Pearson M."/>
            <person name="Priest M."/>
            <person name="Roberts A."/>
            <person name="Saif S."/>
            <person name="Shea T."/>
            <person name="Shenoy N."/>
            <person name="Sisk P."/>
            <person name="Stolte C."/>
            <person name="Sykes S."/>
            <person name="Wortman J."/>
            <person name="Nusbaum C."/>
            <person name="Birren B."/>
        </authorList>
    </citation>
    <scope>NUCLEOTIDE SEQUENCE [LARGE SCALE GENOMIC DNA]</scope>
    <source>
        <strain evidence="2 3">Mauritania I</strain>
    </source>
</reference>
<evidence type="ECO:0000256" key="1">
    <source>
        <dbReference type="SAM" id="Phobius"/>
    </source>
</evidence>
<evidence type="ECO:0000313" key="2">
    <source>
        <dbReference type="EMBL" id="KMZ94360.1"/>
    </source>
</evidence>